<gene>
    <name evidence="2" type="ORF">COT33_01115</name>
</gene>
<name>A0A2H0YPA4_9BACT</name>
<dbReference type="AlphaFoldDB" id="A0A2H0YPA4"/>
<evidence type="ECO:0000256" key="1">
    <source>
        <dbReference type="SAM" id="Coils"/>
    </source>
</evidence>
<organism evidence="2 3">
    <name type="scientific">Candidatus Nealsonbacteria bacterium CG08_land_8_20_14_0_20_38_20</name>
    <dbReference type="NCBI Taxonomy" id="1974705"/>
    <lineage>
        <taxon>Bacteria</taxon>
        <taxon>Candidatus Nealsoniibacteriota</taxon>
    </lineage>
</organism>
<proteinExistence type="predicted"/>
<reference evidence="3" key="1">
    <citation type="submission" date="2017-09" db="EMBL/GenBank/DDBJ databases">
        <title>Depth-based differentiation of microbial function through sediment-hosted aquifers and enrichment of novel symbionts in the deep terrestrial subsurface.</title>
        <authorList>
            <person name="Probst A.J."/>
            <person name="Ladd B."/>
            <person name="Jarett J.K."/>
            <person name="Geller-Mcgrath D.E."/>
            <person name="Sieber C.M.K."/>
            <person name="Emerson J.B."/>
            <person name="Anantharaman K."/>
            <person name="Thomas B.C."/>
            <person name="Malmstrom R."/>
            <person name="Stieglmeier M."/>
            <person name="Klingl A."/>
            <person name="Woyke T."/>
            <person name="Ryan C.M."/>
            <person name="Banfield J.F."/>
        </authorList>
    </citation>
    <scope>NUCLEOTIDE SEQUENCE [LARGE SCALE GENOMIC DNA]</scope>
</reference>
<feature type="coiled-coil region" evidence="1">
    <location>
        <begin position="278"/>
        <end position="305"/>
    </location>
</feature>
<dbReference type="EMBL" id="PEYD01000020">
    <property type="protein sequence ID" value="PIS39603.1"/>
    <property type="molecule type" value="Genomic_DNA"/>
</dbReference>
<comment type="caution">
    <text evidence="2">The sequence shown here is derived from an EMBL/GenBank/DDBJ whole genome shotgun (WGS) entry which is preliminary data.</text>
</comment>
<protein>
    <submittedName>
        <fullName evidence="2">Uncharacterized protein</fullName>
    </submittedName>
</protein>
<accession>A0A2H0YPA4</accession>
<keyword evidence="1" id="KW-0175">Coiled coil</keyword>
<dbReference type="Proteomes" id="UP000230088">
    <property type="component" value="Unassembled WGS sequence"/>
</dbReference>
<evidence type="ECO:0000313" key="2">
    <source>
        <dbReference type="EMBL" id="PIS39603.1"/>
    </source>
</evidence>
<sequence>MPFGEGKREKEIGSKEKPKDIESIRKEIKEKYPNVYEIYFNKRIELLKRDTAEIKEKYPKLLEELNDYAKRGRFKEILIIKKELSKIIRPLIRVIPPYITFPENYFSPLRKIKGFAPDFFAKGIKTIFGTQGIREERISGHEKEHLRGPAFQSERQKYAILERVLKEKEIKESLKKEESFKKLTEKLREVFKKKLTEEEENRLEKLMETGEIQAEVQRILKDSKNEKEIIENIAIMRVFTHLLQYGSHYGIEEGLVFDPSEKPDVKQSYPFLKEKIFNKAFEREKEIKKDLKEKYEEKYGKMETEKTDT</sequence>
<evidence type="ECO:0000313" key="3">
    <source>
        <dbReference type="Proteomes" id="UP000230088"/>
    </source>
</evidence>